<keyword evidence="1" id="KW-1133">Transmembrane helix</keyword>
<sequence>MLCVTGLSRTSITASASLICEEIQECRLNDTTSLIFSSKAYNKGVCAENLIHVHAFRKTGVFPRRKSSISAAKTSPSAIYTIDHTDDHRQSTDKSQSRKILKVVETLKKQDNGIGLEIWPLKQLQVRVASGLPPVLLHVILSVLFSIMLYVLPLAYPSITGGSDGLALRA</sequence>
<keyword evidence="1" id="KW-0472">Membrane</keyword>
<keyword evidence="1" id="KW-0812">Transmembrane</keyword>
<evidence type="ECO:0000313" key="2">
    <source>
        <dbReference type="EMBL" id="WAR05822.1"/>
    </source>
</evidence>
<evidence type="ECO:0000256" key="1">
    <source>
        <dbReference type="SAM" id="Phobius"/>
    </source>
</evidence>
<keyword evidence="3" id="KW-1185">Reference proteome</keyword>
<evidence type="ECO:0000313" key="3">
    <source>
        <dbReference type="Proteomes" id="UP001164746"/>
    </source>
</evidence>
<feature type="transmembrane region" description="Helical" evidence="1">
    <location>
        <begin position="135"/>
        <end position="156"/>
    </location>
</feature>
<protein>
    <submittedName>
        <fullName evidence="2">Uncharacterized protein</fullName>
    </submittedName>
</protein>
<proteinExistence type="predicted"/>
<dbReference type="EMBL" id="CP111016">
    <property type="protein sequence ID" value="WAR05822.1"/>
    <property type="molecule type" value="Genomic_DNA"/>
</dbReference>
<dbReference type="Proteomes" id="UP001164746">
    <property type="component" value="Chromosome 5"/>
</dbReference>
<accession>A0ABY7EA58</accession>
<name>A0ABY7EA58_MYAAR</name>
<gene>
    <name evidence="2" type="ORF">MAR_021191</name>
</gene>
<reference evidence="2" key="1">
    <citation type="submission" date="2022-11" db="EMBL/GenBank/DDBJ databases">
        <title>Centuries of genome instability and evolution in soft-shell clam transmissible cancer (bioRxiv).</title>
        <authorList>
            <person name="Hart S.F.M."/>
            <person name="Yonemitsu M.A."/>
            <person name="Giersch R.M."/>
            <person name="Beal B.F."/>
            <person name="Arriagada G."/>
            <person name="Davis B.W."/>
            <person name="Ostrander E.A."/>
            <person name="Goff S.P."/>
            <person name="Metzger M.J."/>
        </authorList>
    </citation>
    <scope>NUCLEOTIDE SEQUENCE</scope>
    <source>
        <strain evidence="2">MELC-2E11</strain>
        <tissue evidence="2">Siphon/mantle</tissue>
    </source>
</reference>
<organism evidence="2 3">
    <name type="scientific">Mya arenaria</name>
    <name type="common">Soft-shell clam</name>
    <dbReference type="NCBI Taxonomy" id="6604"/>
    <lineage>
        <taxon>Eukaryota</taxon>
        <taxon>Metazoa</taxon>
        <taxon>Spiralia</taxon>
        <taxon>Lophotrochozoa</taxon>
        <taxon>Mollusca</taxon>
        <taxon>Bivalvia</taxon>
        <taxon>Autobranchia</taxon>
        <taxon>Heteroconchia</taxon>
        <taxon>Euheterodonta</taxon>
        <taxon>Imparidentia</taxon>
        <taxon>Neoheterodontei</taxon>
        <taxon>Myida</taxon>
        <taxon>Myoidea</taxon>
        <taxon>Myidae</taxon>
        <taxon>Mya</taxon>
    </lineage>
</organism>